<protein>
    <recommendedName>
        <fullName evidence="1">SET domain-containing protein</fullName>
    </recommendedName>
</protein>
<dbReference type="InterPro" id="IPR053185">
    <property type="entry name" value="SET_domain_protein"/>
</dbReference>
<organism evidence="2 3">
    <name type="scientific">Mycena albidolilacea</name>
    <dbReference type="NCBI Taxonomy" id="1033008"/>
    <lineage>
        <taxon>Eukaryota</taxon>
        <taxon>Fungi</taxon>
        <taxon>Dikarya</taxon>
        <taxon>Basidiomycota</taxon>
        <taxon>Agaricomycotina</taxon>
        <taxon>Agaricomycetes</taxon>
        <taxon>Agaricomycetidae</taxon>
        <taxon>Agaricales</taxon>
        <taxon>Marasmiineae</taxon>
        <taxon>Mycenaceae</taxon>
        <taxon>Mycena</taxon>
    </lineage>
</organism>
<evidence type="ECO:0000313" key="3">
    <source>
        <dbReference type="Proteomes" id="UP001218218"/>
    </source>
</evidence>
<dbReference type="SUPFAM" id="SSF82199">
    <property type="entry name" value="SET domain"/>
    <property type="match status" value="1"/>
</dbReference>
<dbReference type="InterPro" id="IPR046341">
    <property type="entry name" value="SET_dom_sf"/>
</dbReference>
<dbReference type="Gene3D" id="2.170.270.10">
    <property type="entry name" value="SET domain"/>
    <property type="match status" value="1"/>
</dbReference>
<feature type="domain" description="SET" evidence="1">
    <location>
        <begin position="66"/>
        <end position="224"/>
    </location>
</feature>
<sequence length="379" mass="41640">MNANIRSDPILDSPYFDLAGHLRNRAYCMHNVGYASGTDETAALLDISVKDLLPAPIPPPRTASPNSVRFAIQPSEEGKNGLGMFAKQNIPAGGLIVVERPVVVTPYILAFQDHPESALYAALLRRLAPKTASCFMALANCKPATECDEVEGIMRTNGIPIRLNVPTTPHSELATHRAVFLNTSRCNHSCSPNAAWHWDPTSFSLALEAVRPIPAGHEITVAYVSPTYSRAERCARLKEKYNFSCRCATCSLPAPLLSKSEATRAELRAFSDGGAPSFEVWCLDARMPDDALIAIHKRAVAMIESEGLQVLQREYGRHLDALAMGYGALGDVEQFREWARKARDCRPMDGDNAAARVLQGWITEPETFPVWGLRKLLKD</sequence>
<dbReference type="InterPro" id="IPR001214">
    <property type="entry name" value="SET_dom"/>
</dbReference>
<name>A0AAD7EQG5_9AGAR</name>
<dbReference type="Proteomes" id="UP001218218">
    <property type="component" value="Unassembled WGS sequence"/>
</dbReference>
<comment type="caution">
    <text evidence="2">The sequence shown here is derived from an EMBL/GenBank/DDBJ whole genome shotgun (WGS) entry which is preliminary data.</text>
</comment>
<dbReference type="EMBL" id="JARIHO010000019">
    <property type="protein sequence ID" value="KAJ7347272.1"/>
    <property type="molecule type" value="Genomic_DNA"/>
</dbReference>
<dbReference type="Pfam" id="PF00856">
    <property type="entry name" value="SET"/>
    <property type="match status" value="1"/>
</dbReference>
<reference evidence="2" key="1">
    <citation type="submission" date="2023-03" db="EMBL/GenBank/DDBJ databases">
        <title>Massive genome expansion in bonnet fungi (Mycena s.s.) driven by repeated elements and novel gene families across ecological guilds.</title>
        <authorList>
            <consortium name="Lawrence Berkeley National Laboratory"/>
            <person name="Harder C.B."/>
            <person name="Miyauchi S."/>
            <person name="Viragh M."/>
            <person name="Kuo A."/>
            <person name="Thoen E."/>
            <person name="Andreopoulos B."/>
            <person name="Lu D."/>
            <person name="Skrede I."/>
            <person name="Drula E."/>
            <person name="Henrissat B."/>
            <person name="Morin E."/>
            <person name="Kohler A."/>
            <person name="Barry K."/>
            <person name="LaButti K."/>
            <person name="Morin E."/>
            <person name="Salamov A."/>
            <person name="Lipzen A."/>
            <person name="Mereny Z."/>
            <person name="Hegedus B."/>
            <person name="Baldrian P."/>
            <person name="Stursova M."/>
            <person name="Weitz H."/>
            <person name="Taylor A."/>
            <person name="Grigoriev I.V."/>
            <person name="Nagy L.G."/>
            <person name="Martin F."/>
            <person name="Kauserud H."/>
        </authorList>
    </citation>
    <scope>NUCLEOTIDE SEQUENCE</scope>
    <source>
        <strain evidence="2">CBHHK002</strain>
    </source>
</reference>
<gene>
    <name evidence="2" type="ORF">DFH08DRAFT_699324</name>
</gene>
<evidence type="ECO:0000259" key="1">
    <source>
        <dbReference type="PROSITE" id="PS50280"/>
    </source>
</evidence>
<dbReference type="PANTHER" id="PTHR47332">
    <property type="entry name" value="SET DOMAIN-CONTAINING PROTEIN 5"/>
    <property type="match status" value="1"/>
</dbReference>
<accession>A0AAD7EQG5</accession>
<dbReference type="CDD" id="cd20071">
    <property type="entry name" value="SET_SMYD"/>
    <property type="match status" value="1"/>
</dbReference>
<proteinExistence type="predicted"/>
<keyword evidence="3" id="KW-1185">Reference proteome</keyword>
<dbReference type="PANTHER" id="PTHR47332:SF6">
    <property type="entry name" value="SET DOMAIN-CONTAINING PROTEIN"/>
    <property type="match status" value="1"/>
</dbReference>
<dbReference type="SMART" id="SM00317">
    <property type="entry name" value="SET"/>
    <property type="match status" value="1"/>
</dbReference>
<dbReference type="AlphaFoldDB" id="A0AAD7EQG5"/>
<dbReference type="PROSITE" id="PS50280">
    <property type="entry name" value="SET"/>
    <property type="match status" value="1"/>
</dbReference>
<evidence type="ECO:0000313" key="2">
    <source>
        <dbReference type="EMBL" id="KAJ7347272.1"/>
    </source>
</evidence>